<proteinExistence type="predicted"/>
<comment type="caution">
    <text evidence="1">The sequence shown here is derived from an EMBL/GenBank/DDBJ whole genome shotgun (WGS) entry which is preliminary data.</text>
</comment>
<accession>A0ACB9TZD3</accession>
<dbReference type="Proteomes" id="UP001056778">
    <property type="component" value="Chromosome 1"/>
</dbReference>
<sequence length="794" mass="91943">MSHLTYDEEWRKAQELLASTIQGEPTQADRRQQRKLLGTLYIKYIMTANKLAVVVDQIVQPQKRILVRKLLEAVLGRVLELKTDLVEADLNEWSHIGDVMSELNVTPLQCEIQVPRCFINERKKELNYKKNLIDNVLDKLGFLEKVIPLTEQQAILIVQTHERARQGRLRAQFMKEVRNMKEKSKPTGAAGESAEDDIKQRINLPAALRIQKVWRGYITRRQTRRRKLQEMFLIGMIPSPKFQNPDLDRALEVEEYRRDLQDVRRKEYEDAVKKCRADMEKNQRGAVLEHMSDEIRGGCWNIRRIPERFPSIPVQNDRLRGFYRADKFRDCRVGTDSELSKSTQGSSKDSKTKSKTKSPKAKEENNGEEEEDETFSKAIVSVFLPEINIRKEEYDDVWKNKDESSNPRQYHYAEIIEKEQMAGMEGELRKIVDDMMRAELQLLQEAFDRDRGTKGKKQKASKRGTKKSKKKKEKDLTPDRTTDSLFEELVANGIIKKYPEVYFDQFKDWFGDLRQLLKEFCVLPMLSDNLHQSTPHIKSLLLSGAKGSGKDMLVHAICTELGAVLFDITPANIVGKYPGKSGLTMLIHLITKVSRLLQPSIIYMDDAERPFVKKIPKTDKTDPKRLKKDLVKIVKNFWPDDRVMLIGITSCPWESDQKLLLQVYQKYLVIPRPDYSSRYAIWSHLLGQYSAVGWNFDTSGVSRISDGYTAGPIVKTVQEVMTVKRMVQLRVHTLSPLELINVLAKHISVYKEEDEAMELWFAKTTMCKRRARAIEMLAQEEYEQAAKQASAKRN</sequence>
<dbReference type="EMBL" id="CM043015">
    <property type="protein sequence ID" value="KAI4472154.1"/>
    <property type="molecule type" value="Genomic_DNA"/>
</dbReference>
<evidence type="ECO:0000313" key="1">
    <source>
        <dbReference type="EMBL" id="KAI4472154.1"/>
    </source>
</evidence>
<keyword evidence="2" id="KW-1185">Reference proteome</keyword>
<organism evidence="1 2">
    <name type="scientific">Holotrichia oblita</name>
    <name type="common">Chafer beetle</name>
    <dbReference type="NCBI Taxonomy" id="644536"/>
    <lineage>
        <taxon>Eukaryota</taxon>
        <taxon>Metazoa</taxon>
        <taxon>Ecdysozoa</taxon>
        <taxon>Arthropoda</taxon>
        <taxon>Hexapoda</taxon>
        <taxon>Insecta</taxon>
        <taxon>Pterygota</taxon>
        <taxon>Neoptera</taxon>
        <taxon>Endopterygota</taxon>
        <taxon>Coleoptera</taxon>
        <taxon>Polyphaga</taxon>
        <taxon>Scarabaeiformia</taxon>
        <taxon>Scarabaeidae</taxon>
        <taxon>Melolonthinae</taxon>
        <taxon>Holotrichia</taxon>
    </lineage>
</organism>
<gene>
    <name evidence="1" type="ORF">MML48_1g18424</name>
</gene>
<protein>
    <submittedName>
        <fullName evidence="1">Uncharacterized protein</fullName>
    </submittedName>
</protein>
<evidence type="ECO:0000313" key="2">
    <source>
        <dbReference type="Proteomes" id="UP001056778"/>
    </source>
</evidence>
<reference evidence="1" key="1">
    <citation type="submission" date="2022-04" db="EMBL/GenBank/DDBJ databases">
        <title>Chromosome-scale genome assembly of Holotrichia oblita Faldermann.</title>
        <authorList>
            <person name="Rongchong L."/>
        </authorList>
    </citation>
    <scope>NUCLEOTIDE SEQUENCE</scope>
    <source>
        <strain evidence="1">81SQS9</strain>
    </source>
</reference>
<name>A0ACB9TZD3_HOLOL</name>